<sequence>MMPVEVFVAKVEKLKRQFTNSLRSKELIRSFTEEIGADPREYIFDVPRIRVVPHYDYLHAGVSYAYRPHRDTWYGGVDCQINTWMPVYTIEPGQTMMINPGYFDKPVQNTSRDWSLSNWMSVQRDKARENIREEVRVHPVPLEEIDTSSEIRMAGNTGEMIIFSGSHLHGTVPNYSDQTRFSIDFRLIHLDDLKNKRGATNVDGHCADVTAGYKDYFHVHDFSGFLGVQQ</sequence>
<organism evidence="1 2">
    <name type="scientific">Silvimonas amylolytica</name>
    <dbReference type="NCBI Taxonomy" id="449663"/>
    <lineage>
        <taxon>Bacteria</taxon>
        <taxon>Pseudomonadati</taxon>
        <taxon>Pseudomonadota</taxon>
        <taxon>Betaproteobacteria</taxon>
        <taxon>Neisseriales</taxon>
        <taxon>Chitinibacteraceae</taxon>
        <taxon>Silvimonas</taxon>
    </lineage>
</organism>
<dbReference type="SUPFAM" id="SSF51197">
    <property type="entry name" value="Clavaminate synthase-like"/>
    <property type="match status" value="1"/>
</dbReference>
<evidence type="ECO:0000313" key="1">
    <source>
        <dbReference type="EMBL" id="GGP25605.1"/>
    </source>
</evidence>
<protein>
    <recommendedName>
        <fullName evidence="3">Fe2OG dioxygenase domain-containing protein</fullName>
    </recommendedName>
</protein>
<dbReference type="EMBL" id="BMLY01000002">
    <property type="protein sequence ID" value="GGP25605.1"/>
    <property type="molecule type" value="Genomic_DNA"/>
</dbReference>
<proteinExistence type="predicted"/>
<evidence type="ECO:0008006" key="3">
    <source>
        <dbReference type="Google" id="ProtNLM"/>
    </source>
</evidence>
<accession>A0ABQ2PK46</accession>
<comment type="caution">
    <text evidence="1">The sequence shown here is derived from an EMBL/GenBank/DDBJ whole genome shotgun (WGS) entry which is preliminary data.</text>
</comment>
<gene>
    <name evidence="1" type="ORF">GCM10010971_14240</name>
</gene>
<evidence type="ECO:0000313" key="2">
    <source>
        <dbReference type="Proteomes" id="UP000621859"/>
    </source>
</evidence>
<name>A0ABQ2PK46_9NEIS</name>
<reference evidence="2" key="1">
    <citation type="journal article" date="2019" name="Int. J. Syst. Evol. Microbiol.">
        <title>The Global Catalogue of Microorganisms (GCM) 10K type strain sequencing project: providing services to taxonomists for standard genome sequencing and annotation.</title>
        <authorList>
            <consortium name="The Broad Institute Genomics Platform"/>
            <consortium name="The Broad Institute Genome Sequencing Center for Infectious Disease"/>
            <person name="Wu L."/>
            <person name="Ma J."/>
        </authorList>
    </citation>
    <scope>NUCLEOTIDE SEQUENCE [LARGE SCALE GENOMIC DNA]</scope>
    <source>
        <strain evidence="2">CGMCC 1.8860</strain>
    </source>
</reference>
<keyword evidence="2" id="KW-1185">Reference proteome</keyword>
<dbReference type="Gene3D" id="2.60.120.620">
    <property type="entry name" value="q2cbj1_9rhob like domain"/>
    <property type="match status" value="1"/>
</dbReference>
<dbReference type="Proteomes" id="UP000621859">
    <property type="component" value="Unassembled WGS sequence"/>
</dbReference>